<accession>A0A382RYP0</accession>
<feature type="non-terminal residue" evidence="1">
    <location>
        <position position="158"/>
    </location>
</feature>
<protein>
    <submittedName>
        <fullName evidence="1">Uncharacterized protein</fullName>
    </submittedName>
</protein>
<reference evidence="1" key="1">
    <citation type="submission" date="2018-05" db="EMBL/GenBank/DDBJ databases">
        <authorList>
            <person name="Lanie J.A."/>
            <person name="Ng W.-L."/>
            <person name="Kazmierczak K.M."/>
            <person name="Andrzejewski T.M."/>
            <person name="Davidsen T.M."/>
            <person name="Wayne K.J."/>
            <person name="Tettelin H."/>
            <person name="Glass J.I."/>
            <person name="Rusch D."/>
            <person name="Podicherti R."/>
            <person name="Tsui H.-C.T."/>
            <person name="Winkler M.E."/>
        </authorList>
    </citation>
    <scope>NUCLEOTIDE SEQUENCE</scope>
</reference>
<name>A0A382RYP0_9ZZZZ</name>
<proteinExistence type="predicted"/>
<dbReference type="Pfam" id="PF11659">
    <property type="entry name" value="DUF3261"/>
    <property type="match status" value="1"/>
</dbReference>
<sequence length="158" mass="18207">VKDFLQSILKSCFIYLEIFILSLFVTSCAHLKDNIVENKTLLPDPSNLPCCWQTTEKLEIKFKSEEISLSAVTAILDNKLIVVIFDSFGRKLLNISQTGGQVRVEKEIEMTEELPTDWLLLGIFLRDMPDIEWSFKESNWLVKRNGNKKILNQANRTV</sequence>
<gene>
    <name evidence="1" type="ORF">METZ01_LOCUS354991</name>
</gene>
<dbReference type="InterPro" id="IPR021675">
    <property type="entry name" value="DUF3261"/>
</dbReference>
<feature type="non-terminal residue" evidence="1">
    <location>
        <position position="1"/>
    </location>
</feature>
<organism evidence="1">
    <name type="scientific">marine metagenome</name>
    <dbReference type="NCBI Taxonomy" id="408172"/>
    <lineage>
        <taxon>unclassified sequences</taxon>
        <taxon>metagenomes</taxon>
        <taxon>ecological metagenomes</taxon>
    </lineage>
</organism>
<evidence type="ECO:0000313" key="1">
    <source>
        <dbReference type="EMBL" id="SVD02137.1"/>
    </source>
</evidence>
<dbReference type="AlphaFoldDB" id="A0A382RYP0"/>
<dbReference type="EMBL" id="UINC01124764">
    <property type="protein sequence ID" value="SVD02137.1"/>
    <property type="molecule type" value="Genomic_DNA"/>
</dbReference>